<organism evidence="6 7">
    <name type="scientific">Candidatus Nasuia deltocephalincola</name>
    <dbReference type="NCBI Taxonomy" id="1160784"/>
    <lineage>
        <taxon>Bacteria</taxon>
        <taxon>Pseudomonadati</taxon>
        <taxon>Pseudomonadota</taxon>
        <taxon>Betaproteobacteria</taxon>
        <taxon>Candidatus Nasuia</taxon>
    </lineage>
</organism>
<evidence type="ECO:0000313" key="6">
    <source>
        <dbReference type="EMBL" id="QSF25321.1"/>
    </source>
</evidence>
<dbReference type="GO" id="GO:0042803">
    <property type="term" value="F:protein homodimerization activity"/>
    <property type="evidence" value="ECO:0007669"/>
    <property type="project" value="InterPro"/>
</dbReference>
<reference evidence="6" key="1">
    <citation type="submission" date="2017-11" db="EMBL/GenBank/DDBJ databases">
        <authorList>
            <person name="Jian Z."/>
        </authorList>
    </citation>
    <scope>NUCLEOTIDE SEQUENCE</scope>
    <source>
        <strain evidence="6">YC</strain>
    </source>
</reference>
<evidence type="ECO:0000256" key="4">
    <source>
        <dbReference type="RuleBase" id="RU000639"/>
    </source>
</evidence>
<comment type="subunit">
    <text evidence="3">Homodimer.</text>
</comment>
<dbReference type="Proteomes" id="UP000663075">
    <property type="component" value="Chromosome"/>
</dbReference>
<dbReference type="GO" id="GO:0000774">
    <property type="term" value="F:adenyl-nucleotide exchange factor activity"/>
    <property type="evidence" value="ECO:0007669"/>
    <property type="project" value="InterPro"/>
</dbReference>
<keyword evidence="2 3" id="KW-0143">Chaperone</keyword>
<dbReference type="Gene3D" id="2.30.22.10">
    <property type="entry name" value="Head domain of nucleotide exchange factor GrpE"/>
    <property type="match status" value="1"/>
</dbReference>
<dbReference type="InterPro" id="IPR009012">
    <property type="entry name" value="GrpE_head"/>
</dbReference>
<dbReference type="Gene3D" id="3.90.20.20">
    <property type="match status" value="1"/>
</dbReference>
<evidence type="ECO:0000256" key="5">
    <source>
        <dbReference type="RuleBase" id="RU004478"/>
    </source>
</evidence>
<dbReference type="PANTHER" id="PTHR21237:SF23">
    <property type="entry name" value="GRPE PROTEIN HOMOLOG, MITOCHONDRIAL"/>
    <property type="match status" value="1"/>
</dbReference>
<evidence type="ECO:0000313" key="7">
    <source>
        <dbReference type="Proteomes" id="UP000663075"/>
    </source>
</evidence>
<dbReference type="GO" id="GO:0051082">
    <property type="term" value="F:unfolded protein binding"/>
    <property type="evidence" value="ECO:0007669"/>
    <property type="project" value="TreeGrafter"/>
</dbReference>
<dbReference type="GO" id="GO:0051087">
    <property type="term" value="F:protein-folding chaperone binding"/>
    <property type="evidence" value="ECO:0007669"/>
    <property type="project" value="InterPro"/>
</dbReference>
<gene>
    <name evidence="3 6" type="primary">grpE</name>
    <name evidence="6" type="ORF">CU086_00595</name>
</gene>
<dbReference type="GO" id="GO:0006457">
    <property type="term" value="P:protein folding"/>
    <property type="evidence" value="ECO:0007669"/>
    <property type="project" value="InterPro"/>
</dbReference>
<dbReference type="PRINTS" id="PR00773">
    <property type="entry name" value="GRPEPROTEIN"/>
</dbReference>
<evidence type="ECO:0000256" key="1">
    <source>
        <dbReference type="ARBA" id="ARBA00009054"/>
    </source>
</evidence>
<keyword evidence="7" id="KW-1185">Reference proteome</keyword>
<comment type="function">
    <text evidence="3 4">Participates actively in the response to hyperosmotic and heat shock by preventing the aggregation of stress-denatured proteins, in association with DnaK and GrpE. It is the nucleotide exchange factor for DnaK and may function as a thermosensor. Unfolded proteins bind initially to DnaJ; upon interaction with the DnaJ-bound protein, DnaK hydrolyzes its bound ATP, resulting in the formation of a stable complex. GrpE releases ADP from DnaK; ATP binding to DnaK triggers the release of the substrate protein, thus completing the reaction cycle. Several rounds of ATP-dependent interactions between DnaJ, DnaK and GrpE are required for fully efficient folding.</text>
</comment>
<keyword evidence="3 4" id="KW-0346">Stress response</keyword>
<dbReference type="Pfam" id="PF01025">
    <property type="entry name" value="GrpE"/>
    <property type="match status" value="1"/>
</dbReference>
<proteinExistence type="inferred from homology"/>
<evidence type="ECO:0000256" key="3">
    <source>
        <dbReference type="HAMAP-Rule" id="MF_01151"/>
    </source>
</evidence>
<sequence length="189" mass="22361">MFNIFVSFKEKFIFFVNDVNLNNINYNNNLNFFNYVFFFENSFLNIYKKNFLYFKELYLISKADFENLKKKSNEEILKSNKYCLEDFSENLLPVLDSLESTLNGKFLKIEDLLEGIRLTLKIFLDVFLKKNISFILPKIGDIFDPYKHLAISTISCSDKTDNSIVNILQKGYYIFERILRPALVVVNKV</sequence>
<dbReference type="HAMAP" id="MF_01151">
    <property type="entry name" value="GrpE"/>
    <property type="match status" value="1"/>
</dbReference>
<dbReference type="PROSITE" id="PS01071">
    <property type="entry name" value="GRPE"/>
    <property type="match status" value="1"/>
</dbReference>
<dbReference type="AlphaFoldDB" id="A0A974WPL2"/>
<dbReference type="InterPro" id="IPR013805">
    <property type="entry name" value="GrpE_CC"/>
</dbReference>
<accession>A0A974WPL2</accession>
<comment type="subcellular location">
    <subcellularLocation>
        <location evidence="3">Cytoplasm</location>
    </subcellularLocation>
</comment>
<evidence type="ECO:0000256" key="2">
    <source>
        <dbReference type="ARBA" id="ARBA00023186"/>
    </source>
</evidence>
<comment type="similarity">
    <text evidence="1 3 5">Belongs to the GrpE family.</text>
</comment>
<dbReference type="SUPFAM" id="SSF58014">
    <property type="entry name" value="Coiled-coil domain of nucleotide exchange factor GrpE"/>
    <property type="match status" value="1"/>
</dbReference>
<protein>
    <recommendedName>
        <fullName evidence="3 4">Protein GrpE</fullName>
    </recommendedName>
    <alternativeName>
        <fullName evidence="3">HSP-70 cofactor</fullName>
    </alternativeName>
</protein>
<dbReference type="EMBL" id="CP024850">
    <property type="protein sequence ID" value="QSF25321.1"/>
    <property type="molecule type" value="Genomic_DNA"/>
</dbReference>
<dbReference type="InterPro" id="IPR000740">
    <property type="entry name" value="GrpE"/>
</dbReference>
<name>A0A974WPL2_9PROT</name>
<dbReference type="SUPFAM" id="SSF51064">
    <property type="entry name" value="Head domain of nucleotide exchange factor GrpE"/>
    <property type="match status" value="1"/>
</dbReference>
<dbReference type="GO" id="GO:0005829">
    <property type="term" value="C:cytosol"/>
    <property type="evidence" value="ECO:0007669"/>
    <property type="project" value="TreeGrafter"/>
</dbReference>
<dbReference type="PANTHER" id="PTHR21237">
    <property type="entry name" value="GRPE PROTEIN"/>
    <property type="match status" value="1"/>
</dbReference>
<dbReference type="CDD" id="cd00446">
    <property type="entry name" value="GrpE"/>
    <property type="match status" value="1"/>
</dbReference>
<keyword evidence="3" id="KW-0963">Cytoplasm</keyword>